<dbReference type="EMBL" id="JABBWG010000038">
    <property type="protein sequence ID" value="KAG1808400.1"/>
    <property type="molecule type" value="Genomic_DNA"/>
</dbReference>
<evidence type="ECO:0000313" key="3">
    <source>
        <dbReference type="Proteomes" id="UP000807769"/>
    </source>
</evidence>
<reference evidence="1" key="1">
    <citation type="journal article" date="2020" name="New Phytol.">
        <title>Comparative genomics reveals dynamic genome evolution in host specialist ectomycorrhizal fungi.</title>
        <authorList>
            <person name="Lofgren L.A."/>
            <person name="Nguyen N.H."/>
            <person name="Vilgalys R."/>
            <person name="Ruytinx J."/>
            <person name="Liao H.L."/>
            <person name="Branco S."/>
            <person name="Kuo A."/>
            <person name="LaButti K."/>
            <person name="Lipzen A."/>
            <person name="Andreopoulos W."/>
            <person name="Pangilinan J."/>
            <person name="Riley R."/>
            <person name="Hundley H."/>
            <person name="Na H."/>
            <person name="Barry K."/>
            <person name="Grigoriev I.V."/>
            <person name="Stajich J.E."/>
            <person name="Kennedy P.G."/>
        </authorList>
    </citation>
    <scope>NUCLEOTIDE SEQUENCE</scope>
    <source>
        <strain evidence="1">MN1</strain>
    </source>
</reference>
<comment type="caution">
    <text evidence="1">The sequence shown here is derived from an EMBL/GenBank/DDBJ whole genome shotgun (WGS) entry which is preliminary data.</text>
</comment>
<dbReference type="GeneID" id="64634929"/>
<dbReference type="AlphaFoldDB" id="A0A9P7AMA3"/>
<gene>
    <name evidence="2" type="ORF">BJ212DRAFT_1485030</name>
    <name evidence="1" type="ORF">BJ212DRAFT_1490658</name>
</gene>
<dbReference type="RefSeq" id="XP_041188615.1">
    <property type="nucleotide sequence ID" value="XM_041340913.1"/>
</dbReference>
<protein>
    <submittedName>
        <fullName evidence="1">Uncharacterized protein</fullName>
    </submittedName>
</protein>
<dbReference type="EMBL" id="JABBWG010000500">
    <property type="protein sequence ID" value="KAG1792391.1"/>
    <property type="molecule type" value="Genomic_DNA"/>
</dbReference>
<evidence type="ECO:0000313" key="1">
    <source>
        <dbReference type="EMBL" id="KAG1792391.1"/>
    </source>
</evidence>
<accession>A0A9P7AMA3</accession>
<sequence length="101" mass="11565">MRMTSGIDVGGMYVATRHVNFVWAKLFFPNYSSPHLTWTFLCECSSSKERGTKVYDLVIGRHELRPFDRASDAKDLTGFLKIEVPAADAWFKEDEPIYVCP</sequence>
<evidence type="ECO:0000313" key="2">
    <source>
        <dbReference type="EMBL" id="KAG1808400.1"/>
    </source>
</evidence>
<organism evidence="1 3">
    <name type="scientific">Suillus subaureus</name>
    <dbReference type="NCBI Taxonomy" id="48587"/>
    <lineage>
        <taxon>Eukaryota</taxon>
        <taxon>Fungi</taxon>
        <taxon>Dikarya</taxon>
        <taxon>Basidiomycota</taxon>
        <taxon>Agaricomycotina</taxon>
        <taxon>Agaricomycetes</taxon>
        <taxon>Agaricomycetidae</taxon>
        <taxon>Boletales</taxon>
        <taxon>Suillineae</taxon>
        <taxon>Suillaceae</taxon>
        <taxon>Suillus</taxon>
    </lineage>
</organism>
<dbReference type="Proteomes" id="UP000807769">
    <property type="component" value="Unassembled WGS sequence"/>
</dbReference>
<dbReference type="OrthoDB" id="18996at2759"/>
<proteinExistence type="predicted"/>
<name>A0A9P7AMA3_9AGAM</name>
<keyword evidence="3" id="KW-1185">Reference proteome</keyword>